<proteinExistence type="predicted"/>
<evidence type="ECO:0000256" key="2">
    <source>
        <dbReference type="SAM" id="SignalP"/>
    </source>
</evidence>
<reference evidence="4" key="2">
    <citation type="submission" date="2025-08" db="UniProtKB">
        <authorList>
            <consortium name="RefSeq"/>
        </authorList>
    </citation>
    <scope>IDENTIFICATION</scope>
    <source>
        <tissue evidence="4">Whole plant</tissue>
    </source>
</reference>
<accession>A0A6P4D5X9</accession>
<reference evidence="3" key="1">
    <citation type="journal article" date="2016" name="Nat. Genet.">
        <title>The genome sequences of Arachis duranensis and Arachis ipaensis, the diploid ancestors of cultivated peanut.</title>
        <authorList>
            <person name="Bertioli D.J."/>
            <person name="Cannon S.B."/>
            <person name="Froenicke L."/>
            <person name="Huang G."/>
            <person name="Farmer A.D."/>
            <person name="Cannon E.K."/>
            <person name="Liu X."/>
            <person name="Gao D."/>
            <person name="Clevenger J."/>
            <person name="Dash S."/>
            <person name="Ren L."/>
            <person name="Moretzsohn M.C."/>
            <person name="Shirasawa K."/>
            <person name="Huang W."/>
            <person name="Vidigal B."/>
            <person name="Abernathy B."/>
            <person name="Chu Y."/>
            <person name="Niederhuth C.E."/>
            <person name="Umale P."/>
            <person name="Araujo A.C."/>
            <person name="Kozik A."/>
            <person name="Kim K.D."/>
            <person name="Burow M.D."/>
            <person name="Varshney R.K."/>
            <person name="Wang X."/>
            <person name="Zhang X."/>
            <person name="Barkley N."/>
            <person name="Guimaraes P.M."/>
            <person name="Isobe S."/>
            <person name="Guo B."/>
            <person name="Liao B."/>
            <person name="Stalker H.T."/>
            <person name="Schmitz R.J."/>
            <person name="Scheffler B.E."/>
            <person name="Leal-Bertioli S.C."/>
            <person name="Xun X."/>
            <person name="Jackson S.A."/>
            <person name="Michelmore R."/>
            <person name="Ozias-Akins P."/>
        </authorList>
    </citation>
    <scope>NUCLEOTIDE SEQUENCE [LARGE SCALE GENOMIC DNA]</scope>
    <source>
        <strain evidence="3">cv. V14167</strain>
    </source>
</reference>
<evidence type="ECO:0000256" key="1">
    <source>
        <dbReference type="SAM" id="MobiDB-lite"/>
    </source>
</evidence>
<feature type="chain" id="PRO_5039084219" evidence="2">
    <location>
        <begin position="27"/>
        <end position="94"/>
    </location>
</feature>
<dbReference type="GeneID" id="107486840"/>
<dbReference type="RefSeq" id="XP_015962891.2">
    <property type="nucleotide sequence ID" value="XM_016107405.3"/>
</dbReference>
<feature type="region of interest" description="Disordered" evidence="1">
    <location>
        <begin position="30"/>
        <end position="58"/>
    </location>
</feature>
<dbReference type="Proteomes" id="UP000515211">
    <property type="component" value="Chromosome 4"/>
</dbReference>
<evidence type="ECO:0000313" key="4">
    <source>
        <dbReference type="RefSeq" id="XP_015962891.2"/>
    </source>
</evidence>
<protein>
    <submittedName>
        <fullName evidence="4">Uncharacterized protein LOC107486840</fullName>
    </submittedName>
</protein>
<keyword evidence="3" id="KW-1185">Reference proteome</keyword>
<keyword evidence="2" id="KW-0732">Signal</keyword>
<dbReference type="KEGG" id="adu:107486840"/>
<evidence type="ECO:0000313" key="3">
    <source>
        <dbReference type="Proteomes" id="UP000515211"/>
    </source>
</evidence>
<dbReference type="AlphaFoldDB" id="A0A6P4D5X9"/>
<name>A0A6P4D5X9_ARADU</name>
<organism evidence="3 4">
    <name type="scientific">Arachis duranensis</name>
    <name type="common">Wild peanut</name>
    <dbReference type="NCBI Taxonomy" id="130453"/>
    <lineage>
        <taxon>Eukaryota</taxon>
        <taxon>Viridiplantae</taxon>
        <taxon>Streptophyta</taxon>
        <taxon>Embryophyta</taxon>
        <taxon>Tracheophyta</taxon>
        <taxon>Spermatophyta</taxon>
        <taxon>Magnoliopsida</taxon>
        <taxon>eudicotyledons</taxon>
        <taxon>Gunneridae</taxon>
        <taxon>Pentapetalae</taxon>
        <taxon>rosids</taxon>
        <taxon>fabids</taxon>
        <taxon>Fabales</taxon>
        <taxon>Fabaceae</taxon>
        <taxon>Papilionoideae</taxon>
        <taxon>50 kb inversion clade</taxon>
        <taxon>dalbergioids sensu lato</taxon>
        <taxon>Dalbergieae</taxon>
        <taxon>Pterocarpus clade</taxon>
        <taxon>Arachis</taxon>
    </lineage>
</organism>
<feature type="signal peptide" evidence="2">
    <location>
        <begin position="1"/>
        <end position="26"/>
    </location>
</feature>
<sequence>MAKNVIFMLGLLLLAMVVLSPSKIAATRDYPEISSNSKAEISKSNDNEDEGSGEIGGVKLDIPPGCRVCCDYRNFCKICFCKIPPPAPSIATEQ</sequence>
<gene>
    <name evidence="4" type="primary">LOC107486840</name>
</gene>